<comment type="caution">
    <text evidence="1">The sequence shown here is derived from an EMBL/GenBank/DDBJ whole genome shotgun (WGS) entry which is preliminary data.</text>
</comment>
<proteinExistence type="predicted"/>
<accession>A0A4V2UUR7</accession>
<evidence type="ECO:0000313" key="1">
    <source>
        <dbReference type="EMBL" id="TCS92628.1"/>
    </source>
</evidence>
<gene>
    <name evidence="1" type="ORF">EDC25_13315</name>
</gene>
<protein>
    <submittedName>
        <fullName evidence="1">Uncharacterized protein</fullName>
    </submittedName>
</protein>
<evidence type="ECO:0000313" key="2">
    <source>
        <dbReference type="Proteomes" id="UP000294599"/>
    </source>
</evidence>
<dbReference type="Proteomes" id="UP000294599">
    <property type="component" value="Unassembled WGS sequence"/>
</dbReference>
<keyword evidence="2" id="KW-1185">Reference proteome</keyword>
<dbReference type="EMBL" id="SMAF01000033">
    <property type="protein sequence ID" value="TCS92628.1"/>
    <property type="molecule type" value="Genomic_DNA"/>
</dbReference>
<organism evidence="1 2">
    <name type="scientific">Pseudofulvimonas gallinarii</name>
    <dbReference type="NCBI Taxonomy" id="634155"/>
    <lineage>
        <taxon>Bacteria</taxon>
        <taxon>Pseudomonadati</taxon>
        <taxon>Pseudomonadota</taxon>
        <taxon>Gammaproteobacteria</taxon>
        <taxon>Lysobacterales</taxon>
        <taxon>Rhodanobacteraceae</taxon>
        <taxon>Pseudofulvimonas</taxon>
    </lineage>
</organism>
<dbReference type="AlphaFoldDB" id="A0A4V2UUR7"/>
<sequence length="223" mass="24513">MPARLADLGPYAHNVMIHLDCEGLRYREQALLGLGYWLVAAGVSLIVLISPHPHLWLIAQVDLIQSQAQHLADAHPGESQEAEKNCIPKADIRILEGVSRIVHRAHCHKSVDQVGLRRSEISVVSGLPLQPTGAMLSNGLCHPCHILGNLSRATVLRDNRCHELQVVGNRAQSIEVLLPANDRLQRGRRNFRLKEIDNTPPGIGVSIFRVGLSTHVELGKVAQ</sequence>
<reference evidence="1 2" key="1">
    <citation type="submission" date="2019-03" db="EMBL/GenBank/DDBJ databases">
        <title>Genomic Encyclopedia of Type Strains, Phase IV (KMG-IV): sequencing the most valuable type-strain genomes for metagenomic binning, comparative biology and taxonomic classification.</title>
        <authorList>
            <person name="Goeker M."/>
        </authorList>
    </citation>
    <scope>NUCLEOTIDE SEQUENCE [LARGE SCALE GENOMIC DNA]</scope>
    <source>
        <strain evidence="1 2">DSM 21944</strain>
    </source>
</reference>
<name>A0A4V2UUR7_9GAMM</name>